<comment type="subcellular location">
    <subcellularLocation>
        <location evidence="11 12">Cytoplasm</location>
    </subcellularLocation>
</comment>
<sequence length="417" mass="46024">MPYLFTSESVSEGHPDKVADQISDALIDNFLAYDTTSKVACETLVTTGQVVLAGEVKSDAYLDVQDIAREVIRKIGYTKSEYMFEANSCGILSAIHEQSPDINQGVDRKNPEEQGAGDQGMMFGYATKETENYMPLALDLAHKLLIELAALRRENKEITYLRPDAKSQVTIEYSDDNQPIRIDTIVISTQHDDFAADQQMLDKIKQDMINILIPRVKASLKPELQALFTDKITYHINPTGKFVIGGPHGDTGLTGRKIIVDTYGGKGAHGGGAFSGKDPSKVDRSAAYATRHIAKNLVAAGVCDEVLVQVSYAIGVAKPCGVFVDTYGTAKVKLNDGEIARKVEAIFDLRPYAIEQRLKLRNPMYAETAAYGHMGRENKVITKVFNAGKKSEKKVEVELFTWEKLDYVEKVKQAFGL</sequence>
<proteinExistence type="inferred from homology"/>
<evidence type="ECO:0000313" key="17">
    <source>
        <dbReference type="EMBL" id="RPE08371.1"/>
    </source>
</evidence>
<evidence type="ECO:0000256" key="12">
    <source>
        <dbReference type="RuleBase" id="RU000542"/>
    </source>
</evidence>
<comment type="subunit">
    <text evidence="11">Homotetramer; dimer of dimers.</text>
</comment>
<feature type="binding site" evidence="11">
    <location>
        <position position="250"/>
    </location>
    <ligand>
        <name>ATP</name>
        <dbReference type="ChEBI" id="CHEBI:30616"/>
        <note>ligand shared between two neighboring subunits</note>
    </ligand>
</feature>
<keyword evidence="7 11" id="KW-0547">Nucleotide-binding</keyword>
<evidence type="ECO:0000256" key="9">
    <source>
        <dbReference type="ARBA" id="ARBA00022842"/>
    </source>
</evidence>
<comment type="catalytic activity">
    <reaction evidence="11">
        <text>L-methionine + ATP + H2O = S-adenosyl-L-methionine + phosphate + diphosphate</text>
        <dbReference type="Rhea" id="RHEA:21080"/>
        <dbReference type="ChEBI" id="CHEBI:15377"/>
        <dbReference type="ChEBI" id="CHEBI:30616"/>
        <dbReference type="ChEBI" id="CHEBI:33019"/>
        <dbReference type="ChEBI" id="CHEBI:43474"/>
        <dbReference type="ChEBI" id="CHEBI:57844"/>
        <dbReference type="ChEBI" id="CHEBI:59789"/>
        <dbReference type="EC" id="2.5.1.6"/>
    </reaction>
</comment>
<evidence type="ECO:0000256" key="8">
    <source>
        <dbReference type="ARBA" id="ARBA00022840"/>
    </source>
</evidence>
<feature type="binding site" description="in other chain" evidence="11">
    <location>
        <begin position="241"/>
        <end position="242"/>
    </location>
    <ligand>
        <name>ATP</name>
        <dbReference type="ChEBI" id="CHEBI:30616"/>
        <note>ligand shared between two neighboring subunits</note>
    </ligand>
</feature>
<comment type="cofactor">
    <cofactor evidence="11">
        <name>Mg(2+)</name>
        <dbReference type="ChEBI" id="CHEBI:18420"/>
    </cofactor>
    <text evidence="11">Binds 2 divalent ions per subunit.</text>
</comment>
<dbReference type="PROSITE" id="PS00377">
    <property type="entry name" value="ADOMET_SYNTHASE_2"/>
    <property type="match status" value="1"/>
</dbReference>
<feature type="domain" description="S-adenosylmethionine synthetase N-terminal" evidence="14">
    <location>
        <begin position="3"/>
        <end position="100"/>
    </location>
</feature>
<dbReference type="NCBIfam" id="TIGR01034">
    <property type="entry name" value="metK"/>
    <property type="match status" value="1"/>
</dbReference>
<feature type="binding site" description="in other chain" evidence="11">
    <location>
        <position position="14"/>
    </location>
    <ligand>
        <name>ATP</name>
        <dbReference type="ChEBI" id="CHEBI:30616"/>
        <note>ligand shared between two neighboring subunits</note>
    </ligand>
</feature>
<dbReference type="GO" id="GO:0000287">
    <property type="term" value="F:magnesium ion binding"/>
    <property type="evidence" value="ECO:0007669"/>
    <property type="project" value="UniProtKB-UniRule"/>
</dbReference>
<feature type="binding site" evidence="11">
    <location>
        <position position="273"/>
    </location>
    <ligand>
        <name>ATP</name>
        <dbReference type="ChEBI" id="CHEBI:30616"/>
        <note>ligand shared between two neighboring subunits</note>
    </ligand>
</feature>
<keyword evidence="6 11" id="KW-0479">Metal-binding</keyword>
<evidence type="ECO:0000256" key="13">
    <source>
        <dbReference type="RuleBase" id="RU004462"/>
    </source>
</evidence>
<feature type="domain" description="S-adenosylmethionine synthetase central" evidence="15">
    <location>
        <begin position="113"/>
        <end position="242"/>
    </location>
</feature>
<dbReference type="InterPro" id="IPR022628">
    <property type="entry name" value="S-AdoMet_synt_N"/>
</dbReference>
<dbReference type="InterPro" id="IPR022629">
    <property type="entry name" value="S-AdoMet_synt_central"/>
</dbReference>
<dbReference type="RefSeq" id="WP_123847374.1">
    <property type="nucleotide sequence ID" value="NZ_RPDH01000002.1"/>
</dbReference>
<dbReference type="GO" id="GO:0004478">
    <property type="term" value="F:methionine adenosyltransferase activity"/>
    <property type="evidence" value="ECO:0007669"/>
    <property type="project" value="UniProtKB-UniRule"/>
</dbReference>
<dbReference type="GO" id="GO:0005524">
    <property type="term" value="F:ATP binding"/>
    <property type="evidence" value="ECO:0007669"/>
    <property type="project" value="UniProtKB-UniRule"/>
</dbReference>
<comment type="pathway">
    <text evidence="1 11">Amino-acid biosynthesis; S-adenosyl-L-methionine biosynthesis; S-adenosyl-L-methionine from L-methionine: step 1/1.</text>
</comment>
<evidence type="ECO:0000259" key="16">
    <source>
        <dbReference type="Pfam" id="PF02773"/>
    </source>
</evidence>
<keyword evidence="18" id="KW-1185">Reference proteome</keyword>
<evidence type="ECO:0000259" key="14">
    <source>
        <dbReference type="Pfam" id="PF00438"/>
    </source>
</evidence>
<dbReference type="EC" id="2.5.1.6" evidence="11"/>
<dbReference type="CDD" id="cd18079">
    <property type="entry name" value="S-AdoMet_synt"/>
    <property type="match status" value="1"/>
</dbReference>
<feature type="region of interest" description="Flexible loop" evidence="11">
    <location>
        <begin position="98"/>
        <end position="108"/>
    </location>
</feature>
<evidence type="ECO:0000256" key="4">
    <source>
        <dbReference type="ARBA" id="ARBA00022563"/>
    </source>
</evidence>
<reference evidence="17 18" key="1">
    <citation type="submission" date="2018-11" db="EMBL/GenBank/DDBJ databases">
        <title>Chitinophaga lutea sp.nov., isolate from arsenic contaminated soil.</title>
        <authorList>
            <person name="Zong Y."/>
        </authorList>
    </citation>
    <scope>NUCLEOTIDE SEQUENCE [LARGE SCALE GENOMIC DNA]</scope>
    <source>
        <strain evidence="17 18">ZY74</strain>
    </source>
</reference>
<name>A0A3N4PTM6_9BACT</name>
<evidence type="ECO:0000256" key="11">
    <source>
        <dbReference type="HAMAP-Rule" id="MF_00086"/>
    </source>
</evidence>
<dbReference type="SUPFAM" id="SSF55973">
    <property type="entry name" value="S-adenosylmethionine synthetase"/>
    <property type="match status" value="3"/>
</dbReference>
<evidence type="ECO:0000256" key="7">
    <source>
        <dbReference type="ARBA" id="ARBA00022741"/>
    </source>
</evidence>
<dbReference type="Gene3D" id="3.30.300.10">
    <property type="match status" value="3"/>
</dbReference>
<feature type="binding site" evidence="11">
    <location>
        <position position="42"/>
    </location>
    <ligand>
        <name>K(+)</name>
        <dbReference type="ChEBI" id="CHEBI:29103"/>
    </ligand>
</feature>
<feature type="binding site" description="in other chain" evidence="11">
    <location>
        <begin position="164"/>
        <end position="166"/>
    </location>
    <ligand>
        <name>ATP</name>
        <dbReference type="ChEBI" id="CHEBI:30616"/>
        <note>ligand shared between two neighboring subunits</note>
    </ligand>
</feature>
<keyword evidence="10 11" id="KW-0630">Potassium</keyword>
<keyword evidence="3 11" id="KW-0963">Cytoplasm</keyword>
<evidence type="ECO:0000256" key="10">
    <source>
        <dbReference type="ARBA" id="ARBA00022958"/>
    </source>
</evidence>
<dbReference type="Pfam" id="PF02772">
    <property type="entry name" value="S-AdoMet_synt_M"/>
    <property type="match status" value="1"/>
</dbReference>
<feature type="binding site" description="in other chain" evidence="11">
    <location>
        <begin position="256"/>
        <end position="257"/>
    </location>
    <ligand>
        <name>ATP</name>
        <dbReference type="ChEBI" id="CHEBI:30616"/>
        <note>ligand shared between two neighboring subunits</note>
    </ligand>
</feature>
<dbReference type="AlphaFoldDB" id="A0A3N4PTM6"/>
<keyword evidence="5 11" id="KW-0808">Transferase</keyword>
<keyword evidence="9 11" id="KW-0460">Magnesium</keyword>
<dbReference type="OrthoDB" id="9801686at2"/>
<dbReference type="Proteomes" id="UP000278351">
    <property type="component" value="Unassembled WGS sequence"/>
</dbReference>
<dbReference type="InterPro" id="IPR022636">
    <property type="entry name" value="S-AdoMet_synthetase_sfam"/>
</dbReference>
<feature type="binding site" evidence="11">
    <location>
        <position position="250"/>
    </location>
    <ligand>
        <name>L-methionine</name>
        <dbReference type="ChEBI" id="CHEBI:57844"/>
        <note>ligand shared between two neighboring subunits</note>
    </ligand>
</feature>
<dbReference type="PANTHER" id="PTHR11964">
    <property type="entry name" value="S-ADENOSYLMETHIONINE SYNTHETASE"/>
    <property type="match status" value="1"/>
</dbReference>
<dbReference type="UniPathway" id="UPA00315">
    <property type="reaction ID" value="UER00080"/>
</dbReference>
<dbReference type="GO" id="GO:0006556">
    <property type="term" value="P:S-adenosylmethionine biosynthetic process"/>
    <property type="evidence" value="ECO:0007669"/>
    <property type="project" value="UniProtKB-UniRule"/>
</dbReference>
<comment type="cofactor">
    <cofactor evidence="11">
        <name>K(+)</name>
        <dbReference type="ChEBI" id="CHEBI:29103"/>
    </cofactor>
    <text evidence="11">Binds 1 potassium ion per subunit.</text>
</comment>
<feature type="binding site" evidence="11">
    <location>
        <position position="277"/>
    </location>
    <ligand>
        <name>ATP</name>
        <dbReference type="ChEBI" id="CHEBI:30616"/>
        <note>ligand shared between two neighboring subunits</note>
    </ligand>
</feature>
<keyword evidence="4 11" id="KW-0554">One-carbon metabolism</keyword>
<accession>A0A3N4PTM6</accession>
<evidence type="ECO:0000256" key="6">
    <source>
        <dbReference type="ARBA" id="ARBA00022723"/>
    </source>
</evidence>
<comment type="caution">
    <text evidence="17">The sequence shown here is derived from an EMBL/GenBank/DDBJ whole genome shotgun (WGS) entry which is preliminary data.</text>
</comment>
<dbReference type="Pfam" id="PF00438">
    <property type="entry name" value="S-AdoMet_synt_N"/>
    <property type="match status" value="1"/>
</dbReference>
<feature type="domain" description="S-adenosylmethionine synthetase C-terminal" evidence="16">
    <location>
        <begin position="244"/>
        <end position="378"/>
    </location>
</feature>
<feature type="binding site" evidence="11">
    <location>
        <position position="16"/>
    </location>
    <ligand>
        <name>Mg(2+)</name>
        <dbReference type="ChEBI" id="CHEBI:18420"/>
    </ligand>
</feature>
<dbReference type="EMBL" id="RPDH01000002">
    <property type="protein sequence ID" value="RPE08371.1"/>
    <property type="molecule type" value="Genomic_DNA"/>
</dbReference>
<evidence type="ECO:0000256" key="2">
    <source>
        <dbReference type="ARBA" id="ARBA00009685"/>
    </source>
</evidence>
<evidence type="ECO:0000256" key="1">
    <source>
        <dbReference type="ARBA" id="ARBA00005224"/>
    </source>
</evidence>
<evidence type="ECO:0000313" key="18">
    <source>
        <dbReference type="Proteomes" id="UP000278351"/>
    </source>
</evidence>
<evidence type="ECO:0000256" key="3">
    <source>
        <dbReference type="ARBA" id="ARBA00022490"/>
    </source>
</evidence>
<dbReference type="InterPro" id="IPR022631">
    <property type="entry name" value="ADOMET_SYNTHASE_CS"/>
</dbReference>
<dbReference type="GO" id="GO:0005737">
    <property type="term" value="C:cytoplasm"/>
    <property type="evidence" value="ECO:0007669"/>
    <property type="project" value="UniProtKB-SubCell"/>
</dbReference>
<dbReference type="PROSITE" id="PS00376">
    <property type="entry name" value="ADOMET_SYNTHASE_1"/>
    <property type="match status" value="1"/>
</dbReference>
<dbReference type="PIRSF" id="PIRSF000497">
    <property type="entry name" value="MAT"/>
    <property type="match status" value="1"/>
</dbReference>
<protein>
    <recommendedName>
        <fullName evidence="11">S-adenosylmethionine synthase</fullName>
        <shortName evidence="11">AdoMet synthase</shortName>
        <ecNumber evidence="11">2.5.1.6</ecNumber>
    </recommendedName>
    <alternativeName>
        <fullName evidence="11">MAT</fullName>
    </alternativeName>
    <alternativeName>
        <fullName evidence="11">Methionine adenosyltransferase</fullName>
    </alternativeName>
</protein>
<feature type="binding site" description="in other chain" evidence="11">
    <location>
        <position position="98"/>
    </location>
    <ligand>
        <name>L-methionine</name>
        <dbReference type="ChEBI" id="CHEBI:57844"/>
        <note>ligand shared between two neighboring subunits</note>
    </ligand>
</feature>
<dbReference type="FunFam" id="3.30.300.10:FF:000020">
    <property type="entry name" value="S-adenosylmethionine synthase"/>
    <property type="match status" value="1"/>
</dbReference>
<evidence type="ECO:0000259" key="15">
    <source>
        <dbReference type="Pfam" id="PF02772"/>
    </source>
</evidence>
<keyword evidence="8 11" id="KW-0067">ATP-binding</keyword>
<comment type="function">
    <text evidence="11">Catalyzes the formation of S-adenosylmethionine (AdoMet) from methionine and ATP. The overall synthetic reaction is composed of two sequential steps, AdoMet formation and the subsequent tripolyphosphate hydrolysis which occurs prior to release of AdoMet from the enzyme.</text>
</comment>
<dbReference type="GO" id="GO:0006730">
    <property type="term" value="P:one-carbon metabolic process"/>
    <property type="evidence" value="ECO:0007669"/>
    <property type="project" value="UniProtKB-KW"/>
</dbReference>
<feature type="binding site" description="in other chain" evidence="11">
    <location>
        <position position="281"/>
    </location>
    <ligand>
        <name>L-methionine</name>
        <dbReference type="ChEBI" id="CHEBI:57844"/>
        <note>ligand shared between two neighboring subunits</note>
    </ligand>
</feature>
<gene>
    <name evidence="11" type="primary">metK</name>
    <name evidence="17" type="ORF">EGT74_15070</name>
</gene>
<organism evidence="17 18">
    <name type="scientific">Chitinophaga lutea</name>
    <dbReference type="NCBI Taxonomy" id="2488634"/>
    <lineage>
        <taxon>Bacteria</taxon>
        <taxon>Pseudomonadati</taxon>
        <taxon>Bacteroidota</taxon>
        <taxon>Chitinophagia</taxon>
        <taxon>Chitinophagales</taxon>
        <taxon>Chitinophagaceae</taxon>
        <taxon>Chitinophaga</taxon>
    </lineage>
</organism>
<feature type="binding site" description="in other chain" evidence="11">
    <location>
        <position position="55"/>
    </location>
    <ligand>
        <name>L-methionine</name>
        <dbReference type="ChEBI" id="CHEBI:57844"/>
        <note>ligand shared between two neighboring subunits</note>
    </ligand>
</feature>
<dbReference type="InterPro" id="IPR022630">
    <property type="entry name" value="S-AdoMet_synt_C"/>
</dbReference>
<comment type="similarity">
    <text evidence="2 11 13">Belongs to the AdoMet synthase family.</text>
</comment>
<evidence type="ECO:0000256" key="5">
    <source>
        <dbReference type="ARBA" id="ARBA00022679"/>
    </source>
</evidence>
<dbReference type="Pfam" id="PF02773">
    <property type="entry name" value="S-AdoMet_synt_C"/>
    <property type="match status" value="1"/>
</dbReference>
<dbReference type="InterPro" id="IPR002133">
    <property type="entry name" value="S-AdoMet_synthetase"/>
</dbReference>
<dbReference type="HAMAP" id="MF_00086">
    <property type="entry name" value="S_AdoMet_synth1"/>
    <property type="match status" value="1"/>
</dbReference>